<dbReference type="EMBL" id="UYRR01037028">
    <property type="protein sequence ID" value="VDK68799.1"/>
    <property type="molecule type" value="Genomic_DNA"/>
</dbReference>
<evidence type="ECO:0000313" key="1">
    <source>
        <dbReference type="EMBL" id="VDK68799.1"/>
    </source>
</evidence>
<organism evidence="3">
    <name type="scientific">Anisakis simplex</name>
    <name type="common">Herring worm</name>
    <dbReference type="NCBI Taxonomy" id="6269"/>
    <lineage>
        <taxon>Eukaryota</taxon>
        <taxon>Metazoa</taxon>
        <taxon>Ecdysozoa</taxon>
        <taxon>Nematoda</taxon>
        <taxon>Chromadorea</taxon>
        <taxon>Rhabditida</taxon>
        <taxon>Spirurina</taxon>
        <taxon>Ascaridomorpha</taxon>
        <taxon>Ascaridoidea</taxon>
        <taxon>Anisakidae</taxon>
        <taxon>Anisakis</taxon>
        <taxon>Anisakis simplex complex</taxon>
    </lineage>
</organism>
<reference evidence="1 2" key="2">
    <citation type="submission" date="2018-11" db="EMBL/GenBank/DDBJ databases">
        <authorList>
            <consortium name="Pathogen Informatics"/>
        </authorList>
    </citation>
    <scope>NUCLEOTIDE SEQUENCE [LARGE SCALE GENOMIC DNA]</scope>
</reference>
<dbReference type="Proteomes" id="UP000267096">
    <property type="component" value="Unassembled WGS sequence"/>
</dbReference>
<accession>A0A0M3KG18</accession>
<dbReference type="AlphaFoldDB" id="A0A0M3KG18"/>
<name>A0A0M3KG18_ANISI</name>
<reference evidence="3" key="1">
    <citation type="submission" date="2017-02" db="UniProtKB">
        <authorList>
            <consortium name="WormBaseParasite"/>
        </authorList>
    </citation>
    <scope>IDENTIFICATION</scope>
</reference>
<protein>
    <submittedName>
        <fullName evidence="1 3">Uncharacterized protein</fullName>
    </submittedName>
</protein>
<evidence type="ECO:0000313" key="3">
    <source>
        <dbReference type="WBParaSite" id="ASIM_0001993001-mRNA-1"/>
    </source>
</evidence>
<gene>
    <name evidence="1" type="ORF">ASIM_LOCUS19316</name>
</gene>
<dbReference type="WBParaSite" id="ASIM_0001993001-mRNA-1">
    <property type="protein sequence ID" value="ASIM_0001993001-mRNA-1"/>
    <property type="gene ID" value="ASIM_0001993001"/>
</dbReference>
<sequence>MDPRKSSSLRCKVTDNVQKLENNPEKVRMCVHLQLRPIVSHETPSIETNCFMHDSEGISSTIRLVT</sequence>
<proteinExistence type="predicted"/>
<keyword evidence="2" id="KW-1185">Reference proteome</keyword>
<evidence type="ECO:0000313" key="2">
    <source>
        <dbReference type="Proteomes" id="UP000267096"/>
    </source>
</evidence>